<protein>
    <submittedName>
        <fullName evidence="2">XRE family transcriptional regulator</fullName>
    </submittedName>
</protein>
<gene>
    <name evidence="2" type="ORF">PCORN_14889</name>
</gene>
<dbReference type="SUPFAM" id="SSF47413">
    <property type="entry name" value="lambda repressor-like DNA-binding domains"/>
    <property type="match status" value="1"/>
</dbReference>
<dbReference type="SMART" id="SM00530">
    <property type="entry name" value="HTH_XRE"/>
    <property type="match status" value="1"/>
</dbReference>
<name>W7BKU5_9LIST</name>
<dbReference type="PROSITE" id="PS50943">
    <property type="entry name" value="HTH_CROC1"/>
    <property type="match status" value="1"/>
</dbReference>
<dbReference type="STRING" id="1265820.PCORN_14889"/>
<accession>W7BKU5</accession>
<comment type="caution">
    <text evidence="2">The sequence shown here is derived from an EMBL/GenBank/DDBJ whole genome shotgun (WGS) entry which is preliminary data.</text>
</comment>
<evidence type="ECO:0000313" key="2">
    <source>
        <dbReference type="EMBL" id="EUJ26462.1"/>
    </source>
</evidence>
<dbReference type="Gene3D" id="1.10.260.40">
    <property type="entry name" value="lambda repressor-like DNA-binding domains"/>
    <property type="match status" value="1"/>
</dbReference>
<dbReference type="RefSeq" id="WP_036081340.1">
    <property type="nucleotide sequence ID" value="NZ_AODE01000031.1"/>
</dbReference>
<dbReference type="CDD" id="cd00093">
    <property type="entry name" value="HTH_XRE"/>
    <property type="match status" value="1"/>
</dbReference>
<dbReference type="EMBL" id="AODE01000031">
    <property type="protein sequence ID" value="EUJ26462.1"/>
    <property type="molecule type" value="Genomic_DNA"/>
</dbReference>
<sequence>MEKVVVVNLKSLVEKHGISMKELSRLADIEPAILSKLVNNKRQSIYFDHIARIADALDVKDIREIIDIEERME</sequence>
<evidence type="ECO:0000313" key="3">
    <source>
        <dbReference type="Proteomes" id="UP000019254"/>
    </source>
</evidence>
<reference evidence="2 3" key="1">
    <citation type="journal article" date="2014" name="Int. J. Syst. Evol. Microbiol.">
        <title>Listeria floridensis sp. nov., Listeria aquatica sp. nov., Listeria cornellensis sp. nov., Listeria riparia sp. nov. and Listeria grandensis sp. nov., from agricultural and natural environments.</title>
        <authorList>
            <person name="den Bakker H.C."/>
            <person name="Warchocki S."/>
            <person name="Wright E.M."/>
            <person name="Allred A.F."/>
            <person name="Ahlstrom C."/>
            <person name="Manuel C.S."/>
            <person name="Stasiewicz M.J."/>
            <person name="Burrell A."/>
            <person name="Roof S."/>
            <person name="Strawn L."/>
            <person name="Fortes E.D."/>
            <person name="Nightingale K.K."/>
            <person name="Kephart D."/>
            <person name="Wiedmann M."/>
        </authorList>
    </citation>
    <scope>NUCLEOTIDE SEQUENCE [LARGE SCALE GENOMIC DNA]</scope>
    <source>
        <strain evidence="3">FSL F6-969</strain>
    </source>
</reference>
<dbReference type="PATRIC" id="fig|1265820.5.peg.2941"/>
<feature type="domain" description="HTH cro/C1-type" evidence="1">
    <location>
        <begin position="9"/>
        <end position="65"/>
    </location>
</feature>
<dbReference type="InterPro" id="IPR010982">
    <property type="entry name" value="Lambda_DNA-bd_dom_sf"/>
</dbReference>
<evidence type="ECO:0000259" key="1">
    <source>
        <dbReference type="PROSITE" id="PS50943"/>
    </source>
</evidence>
<proteinExistence type="predicted"/>
<dbReference type="OrthoDB" id="2186666at2"/>
<organism evidence="2 3">
    <name type="scientific">Listeria cornellensis FSL F6-0969</name>
    <dbReference type="NCBI Taxonomy" id="1265820"/>
    <lineage>
        <taxon>Bacteria</taxon>
        <taxon>Bacillati</taxon>
        <taxon>Bacillota</taxon>
        <taxon>Bacilli</taxon>
        <taxon>Bacillales</taxon>
        <taxon>Listeriaceae</taxon>
        <taxon>Listeria</taxon>
    </lineage>
</organism>
<dbReference type="Pfam" id="PF13443">
    <property type="entry name" value="HTH_26"/>
    <property type="match status" value="1"/>
</dbReference>
<dbReference type="InterPro" id="IPR001387">
    <property type="entry name" value="Cro/C1-type_HTH"/>
</dbReference>
<dbReference type="AlphaFoldDB" id="W7BKU5"/>
<dbReference type="Proteomes" id="UP000019254">
    <property type="component" value="Unassembled WGS sequence"/>
</dbReference>
<keyword evidence="3" id="KW-1185">Reference proteome</keyword>
<dbReference type="GO" id="GO:0003677">
    <property type="term" value="F:DNA binding"/>
    <property type="evidence" value="ECO:0007669"/>
    <property type="project" value="InterPro"/>
</dbReference>